<evidence type="ECO:0000256" key="1">
    <source>
        <dbReference type="ARBA" id="ARBA00022475"/>
    </source>
</evidence>
<proteinExistence type="predicted"/>
<evidence type="ECO:0000256" key="3">
    <source>
        <dbReference type="ARBA" id="ARBA00022989"/>
    </source>
</evidence>
<keyword evidence="2 5" id="KW-0812">Transmembrane</keyword>
<dbReference type="PANTHER" id="PTHR41335:SF1">
    <property type="entry name" value="MEMBRANE PROTEIN"/>
    <property type="match status" value="1"/>
</dbReference>
<comment type="caution">
    <text evidence="7">The sequence shown here is derived from an EMBL/GenBank/DDBJ whole genome shotgun (WGS) entry which is preliminary data.</text>
</comment>
<dbReference type="InterPro" id="IPR010445">
    <property type="entry name" value="LapA_dom"/>
</dbReference>
<evidence type="ECO:0000313" key="7">
    <source>
        <dbReference type="EMBL" id="HEL65797.1"/>
    </source>
</evidence>
<keyword evidence="4 5" id="KW-0472">Membrane</keyword>
<dbReference type="PANTHER" id="PTHR41335">
    <property type="entry name" value="MEMBRANE PROTEIN-RELATED"/>
    <property type="match status" value="1"/>
</dbReference>
<evidence type="ECO:0000256" key="2">
    <source>
        <dbReference type="ARBA" id="ARBA00022692"/>
    </source>
</evidence>
<dbReference type="GO" id="GO:0005886">
    <property type="term" value="C:plasma membrane"/>
    <property type="evidence" value="ECO:0007669"/>
    <property type="project" value="InterPro"/>
</dbReference>
<feature type="domain" description="Lipopolysaccharide assembly protein A" evidence="6">
    <location>
        <begin position="17"/>
        <end position="79"/>
    </location>
</feature>
<accession>A0A7C2IFD8</accession>
<keyword evidence="1" id="KW-1003">Cell membrane</keyword>
<dbReference type="EMBL" id="DSMU01000244">
    <property type="protein sequence ID" value="HEL65797.1"/>
    <property type="molecule type" value="Genomic_DNA"/>
</dbReference>
<keyword evidence="3 5" id="KW-1133">Transmembrane helix</keyword>
<sequence>MILGLLFALLVAIFAVQNATVVNIRFLGWEFKDISLALVVLGSAAGGALVVFILSLGREVRHAWRMRELSSHNLRLSRRLSQVEAEREKDRAPGQEG</sequence>
<reference evidence="7" key="1">
    <citation type="journal article" date="2020" name="mSystems">
        <title>Genome- and Community-Level Interaction Insights into Carbon Utilization and Element Cycling Functions of Hydrothermarchaeota in Hydrothermal Sediment.</title>
        <authorList>
            <person name="Zhou Z."/>
            <person name="Liu Y."/>
            <person name="Xu W."/>
            <person name="Pan J."/>
            <person name="Luo Z.H."/>
            <person name="Li M."/>
        </authorList>
    </citation>
    <scope>NUCLEOTIDE SEQUENCE [LARGE SCALE GENOMIC DNA]</scope>
    <source>
        <strain evidence="7">SpSt-300</strain>
    </source>
</reference>
<evidence type="ECO:0000259" key="6">
    <source>
        <dbReference type="Pfam" id="PF06305"/>
    </source>
</evidence>
<evidence type="ECO:0000256" key="4">
    <source>
        <dbReference type="ARBA" id="ARBA00023136"/>
    </source>
</evidence>
<protein>
    <submittedName>
        <fullName evidence="7">LapA family protein</fullName>
    </submittedName>
</protein>
<dbReference type="AlphaFoldDB" id="A0A7C2IFD8"/>
<name>A0A7C2IFD8_9THEO</name>
<gene>
    <name evidence="7" type="ORF">ENQ34_03830</name>
</gene>
<evidence type="ECO:0000256" key="5">
    <source>
        <dbReference type="SAM" id="Phobius"/>
    </source>
</evidence>
<organism evidence="7">
    <name type="scientific">Ammonifex degensii</name>
    <dbReference type="NCBI Taxonomy" id="42838"/>
    <lineage>
        <taxon>Bacteria</taxon>
        <taxon>Bacillati</taxon>
        <taxon>Bacillota</taxon>
        <taxon>Clostridia</taxon>
        <taxon>Thermoanaerobacterales</taxon>
        <taxon>Thermoanaerobacteraceae</taxon>
        <taxon>Ammonifex</taxon>
    </lineage>
</organism>
<dbReference type="Pfam" id="PF06305">
    <property type="entry name" value="LapA_dom"/>
    <property type="match status" value="1"/>
</dbReference>
<feature type="transmembrane region" description="Helical" evidence="5">
    <location>
        <begin position="34"/>
        <end position="57"/>
    </location>
</feature>